<feature type="transmembrane region" description="Helical" evidence="1">
    <location>
        <begin position="90"/>
        <end position="108"/>
    </location>
</feature>
<accession>A0A414Q2K3</accession>
<keyword evidence="1" id="KW-1133">Transmembrane helix</keyword>
<comment type="caution">
    <text evidence="2">The sequence shown here is derived from an EMBL/GenBank/DDBJ whole genome shotgun (WGS) entry which is preliminary data.</text>
</comment>
<dbReference type="EMBL" id="QRHL01000001">
    <property type="protein sequence ID" value="RHF75028.1"/>
    <property type="molecule type" value="Genomic_DNA"/>
</dbReference>
<keyword evidence="1" id="KW-0472">Membrane</keyword>
<keyword evidence="1" id="KW-0812">Transmembrane</keyword>
<evidence type="ECO:0000313" key="2">
    <source>
        <dbReference type="EMBL" id="RHF75028.1"/>
    </source>
</evidence>
<feature type="transmembrane region" description="Helical" evidence="1">
    <location>
        <begin position="65"/>
        <end position="84"/>
    </location>
</feature>
<evidence type="ECO:0000256" key="1">
    <source>
        <dbReference type="SAM" id="Phobius"/>
    </source>
</evidence>
<dbReference type="Proteomes" id="UP000284676">
    <property type="component" value="Unassembled WGS sequence"/>
</dbReference>
<gene>
    <name evidence="2" type="ORF">DW663_01155</name>
</gene>
<evidence type="ECO:0000313" key="3">
    <source>
        <dbReference type="Proteomes" id="UP000284676"/>
    </source>
</evidence>
<sequence>MTTMKDIRDDFLKIKSNYIQENKKIKAEWQSAKEEVILKSEKDCERIQKYLDGEKNIQLTMIESFFIKVFPKIFWVLAIVLSIVWAIIGAFSWIFITIIISILVWCILSKII</sequence>
<protein>
    <submittedName>
        <fullName evidence="2">Uncharacterized protein</fullName>
    </submittedName>
</protein>
<proteinExistence type="predicted"/>
<name>A0A414Q2K3_FUSMR</name>
<dbReference type="RefSeq" id="WP_118233897.1">
    <property type="nucleotide sequence ID" value="NZ_QRHL01000001.1"/>
</dbReference>
<dbReference type="AlphaFoldDB" id="A0A414Q2K3"/>
<reference evidence="2 3" key="1">
    <citation type="submission" date="2018-08" db="EMBL/GenBank/DDBJ databases">
        <title>A genome reference for cultivated species of the human gut microbiota.</title>
        <authorList>
            <person name="Zou Y."/>
            <person name="Xue W."/>
            <person name="Luo G."/>
        </authorList>
    </citation>
    <scope>NUCLEOTIDE SEQUENCE [LARGE SCALE GENOMIC DNA]</scope>
    <source>
        <strain evidence="2 3">AM25-1</strain>
    </source>
</reference>
<organism evidence="2 3">
    <name type="scientific">Fusobacterium mortiferum</name>
    <dbReference type="NCBI Taxonomy" id="850"/>
    <lineage>
        <taxon>Bacteria</taxon>
        <taxon>Fusobacteriati</taxon>
        <taxon>Fusobacteriota</taxon>
        <taxon>Fusobacteriia</taxon>
        <taxon>Fusobacteriales</taxon>
        <taxon>Fusobacteriaceae</taxon>
        <taxon>Fusobacterium</taxon>
    </lineage>
</organism>